<keyword evidence="2" id="KW-1185">Reference proteome</keyword>
<accession>A0A1M6Y741</accession>
<dbReference type="AlphaFoldDB" id="A0A1M6Y741"/>
<name>A0A1M6Y741_9FLAO</name>
<dbReference type="Proteomes" id="UP000184364">
    <property type="component" value="Unassembled WGS sequence"/>
</dbReference>
<protein>
    <submittedName>
        <fullName evidence="1">Uncharacterized protein</fullName>
    </submittedName>
</protein>
<dbReference type="RefSeq" id="WP_073292714.1">
    <property type="nucleotide sequence ID" value="NZ_FRAV01000012.1"/>
</dbReference>
<proteinExistence type="predicted"/>
<reference evidence="2" key="1">
    <citation type="submission" date="2016-11" db="EMBL/GenBank/DDBJ databases">
        <authorList>
            <person name="Varghese N."/>
            <person name="Submissions S."/>
        </authorList>
    </citation>
    <scope>NUCLEOTIDE SEQUENCE [LARGE SCALE GENOMIC DNA]</scope>
    <source>
        <strain evidence="2">DSM 26899</strain>
    </source>
</reference>
<dbReference type="OrthoDB" id="1252557at2"/>
<dbReference type="STRING" id="1302687.SAMN05444267_1012110"/>
<sequence>MKKESLLAVFLFTMASGQVGINTKNPTEFLDINGTERVRELPKHQMANAVFTKPDGSRSDNKDQTFVATRRVVADANGVLGYVDGLSGDIGSSRRNITIGYSASLWDGNLYAIGGTGFPAFNSQLQSKLNYGANGFYNKISGIDFLQFEGQINNYTAAQLKGMVDIFCIGLIPGGGLDVTVLTKIKDFAQLGGVVIILLDSATNTLAFQVFGGSGNVTNGTGVSYSIAGSTGSSGVFGNIAGNTVISGAQTAGRVYNSQLPPASTILATEGGIGTSQAGIWTTGPNGRVIFFWDEGVFRNGSISGTYVDTDQEKYLHNIMAYALDKLNL</sequence>
<evidence type="ECO:0000313" key="2">
    <source>
        <dbReference type="Proteomes" id="UP000184364"/>
    </source>
</evidence>
<organism evidence="1 2">
    <name type="scientific">Chryseobacterium polytrichastri</name>
    <dbReference type="NCBI Taxonomy" id="1302687"/>
    <lineage>
        <taxon>Bacteria</taxon>
        <taxon>Pseudomonadati</taxon>
        <taxon>Bacteroidota</taxon>
        <taxon>Flavobacteriia</taxon>
        <taxon>Flavobacteriales</taxon>
        <taxon>Weeksellaceae</taxon>
        <taxon>Chryseobacterium group</taxon>
        <taxon>Chryseobacterium</taxon>
    </lineage>
</organism>
<gene>
    <name evidence="1" type="ORF">SAMN05444267_1012110</name>
</gene>
<dbReference type="EMBL" id="FRAV01000012">
    <property type="protein sequence ID" value="SHL14008.1"/>
    <property type="molecule type" value="Genomic_DNA"/>
</dbReference>
<evidence type="ECO:0000313" key="1">
    <source>
        <dbReference type="EMBL" id="SHL14008.1"/>
    </source>
</evidence>